<proteinExistence type="predicted"/>
<dbReference type="EMBL" id="JAINUG010000014">
    <property type="protein sequence ID" value="KAJ8413812.1"/>
    <property type="molecule type" value="Genomic_DNA"/>
</dbReference>
<organism evidence="2 3">
    <name type="scientific">Aldrovandia affinis</name>
    <dbReference type="NCBI Taxonomy" id="143900"/>
    <lineage>
        <taxon>Eukaryota</taxon>
        <taxon>Metazoa</taxon>
        <taxon>Chordata</taxon>
        <taxon>Craniata</taxon>
        <taxon>Vertebrata</taxon>
        <taxon>Euteleostomi</taxon>
        <taxon>Actinopterygii</taxon>
        <taxon>Neopterygii</taxon>
        <taxon>Teleostei</taxon>
        <taxon>Notacanthiformes</taxon>
        <taxon>Halosauridae</taxon>
        <taxon>Aldrovandia</taxon>
    </lineage>
</organism>
<comment type="caution">
    <text evidence="2">The sequence shown here is derived from an EMBL/GenBank/DDBJ whole genome shotgun (WGS) entry which is preliminary data.</text>
</comment>
<dbReference type="AlphaFoldDB" id="A0AAD7T4X5"/>
<sequence>MAKTHDFIESSRKAERTSCIGIHMPDLSVLSGRKTLTRSRHDLGQPRSESFRGGSAVGRGDTKEVGEPGRVKGATLVRNPL</sequence>
<gene>
    <name evidence="2" type="ORF">AAFF_G00064100</name>
</gene>
<protein>
    <submittedName>
        <fullName evidence="2">Uncharacterized protein</fullName>
    </submittedName>
</protein>
<evidence type="ECO:0000256" key="1">
    <source>
        <dbReference type="SAM" id="MobiDB-lite"/>
    </source>
</evidence>
<accession>A0AAD7T4X5</accession>
<keyword evidence="3" id="KW-1185">Reference proteome</keyword>
<dbReference type="Proteomes" id="UP001221898">
    <property type="component" value="Unassembled WGS sequence"/>
</dbReference>
<feature type="region of interest" description="Disordered" evidence="1">
    <location>
        <begin position="38"/>
        <end position="81"/>
    </location>
</feature>
<reference evidence="2" key="1">
    <citation type="journal article" date="2023" name="Science">
        <title>Genome structures resolve the early diversification of teleost fishes.</title>
        <authorList>
            <person name="Parey E."/>
            <person name="Louis A."/>
            <person name="Montfort J."/>
            <person name="Bouchez O."/>
            <person name="Roques C."/>
            <person name="Iampietro C."/>
            <person name="Lluch J."/>
            <person name="Castinel A."/>
            <person name="Donnadieu C."/>
            <person name="Desvignes T."/>
            <person name="Floi Bucao C."/>
            <person name="Jouanno E."/>
            <person name="Wen M."/>
            <person name="Mejri S."/>
            <person name="Dirks R."/>
            <person name="Jansen H."/>
            <person name="Henkel C."/>
            <person name="Chen W.J."/>
            <person name="Zahm M."/>
            <person name="Cabau C."/>
            <person name="Klopp C."/>
            <person name="Thompson A.W."/>
            <person name="Robinson-Rechavi M."/>
            <person name="Braasch I."/>
            <person name="Lecointre G."/>
            <person name="Bobe J."/>
            <person name="Postlethwait J.H."/>
            <person name="Berthelot C."/>
            <person name="Roest Crollius H."/>
            <person name="Guiguen Y."/>
        </authorList>
    </citation>
    <scope>NUCLEOTIDE SEQUENCE</scope>
    <source>
        <strain evidence="2">NC1722</strain>
    </source>
</reference>
<evidence type="ECO:0000313" key="3">
    <source>
        <dbReference type="Proteomes" id="UP001221898"/>
    </source>
</evidence>
<feature type="compositionally biased region" description="Basic and acidic residues" evidence="1">
    <location>
        <begin position="60"/>
        <end position="70"/>
    </location>
</feature>
<evidence type="ECO:0000313" key="2">
    <source>
        <dbReference type="EMBL" id="KAJ8413812.1"/>
    </source>
</evidence>
<name>A0AAD7T4X5_9TELE</name>